<reference evidence="4" key="1">
    <citation type="submission" date="2015-09" db="EMBL/GenBank/DDBJ databases">
        <authorList>
            <consortium name="Pathogen Informatics"/>
        </authorList>
    </citation>
    <scope>NUCLEOTIDE SEQUENCE [LARGE SCALE GENOMIC DNA]</scope>
    <source>
        <strain evidence="4">Lake Konstanz</strain>
    </source>
</reference>
<gene>
    <name evidence="3" type="ORF">BSAL_48170</name>
</gene>
<organism evidence="3 4">
    <name type="scientific">Bodo saltans</name>
    <name type="common">Flagellated protozoan</name>
    <dbReference type="NCBI Taxonomy" id="75058"/>
    <lineage>
        <taxon>Eukaryota</taxon>
        <taxon>Discoba</taxon>
        <taxon>Euglenozoa</taxon>
        <taxon>Kinetoplastea</taxon>
        <taxon>Metakinetoplastina</taxon>
        <taxon>Eubodonida</taxon>
        <taxon>Bodonidae</taxon>
        <taxon>Bodo</taxon>
    </lineage>
</organism>
<keyword evidence="2" id="KW-1133">Transmembrane helix</keyword>
<keyword evidence="4" id="KW-1185">Reference proteome</keyword>
<evidence type="ECO:0000256" key="1">
    <source>
        <dbReference type="SAM" id="MobiDB-lite"/>
    </source>
</evidence>
<protein>
    <submittedName>
        <fullName evidence="3">Membrane-associated protein, putative</fullName>
    </submittedName>
</protein>
<accession>A0A0S4JSF6</accession>
<evidence type="ECO:0000256" key="2">
    <source>
        <dbReference type="SAM" id="Phobius"/>
    </source>
</evidence>
<dbReference type="EMBL" id="CYKH01002249">
    <property type="protein sequence ID" value="CUG94437.1"/>
    <property type="molecule type" value="Genomic_DNA"/>
</dbReference>
<proteinExistence type="predicted"/>
<sequence>MDALLRAVREFFASPVLLSTSGASATATSSPSTSVSPPRRGPAATSRGDAAASSAALVVSSGGSVEVPTPVARALRFVVSLLRRHYKSVLAVACLIALAHVARILIMQRKRLRQQKSRSVAESNLHSRRVEVVQRQHHTLVDRKHGNVSRQSCAISDVSVVGEHRSSSSSPQPLHPVPVVKDGTSPSLFTQDGPIVESEYYPQSLVRDDDGRMYVIHRHGEYIEVWEADEYGQVKDASANYGDPDEHCVELLSHFKREASISMKADAQAAAEELQQQAEGDA</sequence>
<feature type="region of interest" description="Disordered" evidence="1">
    <location>
        <begin position="22"/>
        <end position="47"/>
    </location>
</feature>
<feature type="transmembrane region" description="Helical" evidence="2">
    <location>
        <begin position="88"/>
        <end position="106"/>
    </location>
</feature>
<dbReference type="Proteomes" id="UP000051952">
    <property type="component" value="Unassembled WGS sequence"/>
</dbReference>
<name>A0A0S4JSF6_BODSA</name>
<keyword evidence="2" id="KW-0812">Transmembrane</keyword>
<dbReference type="VEuPathDB" id="TriTrypDB:BSAL_48170"/>
<evidence type="ECO:0000313" key="4">
    <source>
        <dbReference type="Proteomes" id="UP000051952"/>
    </source>
</evidence>
<evidence type="ECO:0000313" key="3">
    <source>
        <dbReference type="EMBL" id="CUG94437.1"/>
    </source>
</evidence>
<dbReference type="AlphaFoldDB" id="A0A0S4JSF6"/>
<keyword evidence="2" id="KW-0472">Membrane</keyword>
<feature type="region of interest" description="Disordered" evidence="1">
    <location>
        <begin position="164"/>
        <end position="186"/>
    </location>
</feature>